<reference evidence="2" key="1">
    <citation type="submission" date="2017-10" db="EMBL/GenBank/DDBJ databases">
        <title>Rapid genome shrinkage in a self-fertile nematode reveals novel sperm competition proteins.</title>
        <authorList>
            <person name="Yin D."/>
            <person name="Schwarz E.M."/>
            <person name="Thomas C.G."/>
            <person name="Felde R.L."/>
            <person name="Korf I.F."/>
            <person name="Cutter A.D."/>
            <person name="Schartner C.M."/>
            <person name="Ralston E.J."/>
            <person name="Meyer B.J."/>
            <person name="Haag E.S."/>
        </authorList>
    </citation>
    <scope>NUCLEOTIDE SEQUENCE [LARGE SCALE GENOMIC DNA]</scope>
    <source>
        <strain evidence="2">JU1422</strain>
    </source>
</reference>
<dbReference type="AlphaFoldDB" id="A0A2G5SPV3"/>
<accession>A0A2G5SPV3</accession>
<evidence type="ECO:0000313" key="1">
    <source>
        <dbReference type="EMBL" id="PIC17038.1"/>
    </source>
</evidence>
<protein>
    <submittedName>
        <fullName evidence="1">Uncharacterized protein</fullName>
    </submittedName>
</protein>
<proteinExistence type="predicted"/>
<dbReference type="Proteomes" id="UP000230233">
    <property type="component" value="Chromosome X"/>
</dbReference>
<gene>
    <name evidence="1" type="primary">Cnig_chr_X.g23423</name>
    <name evidence="1" type="ORF">B9Z55_023423</name>
</gene>
<keyword evidence="2" id="KW-1185">Reference proteome</keyword>
<sequence>MNTFLHIFKTRMGTWNFFTSSAVFGKRTVLHTHWPTIDFYVIMLDNHAVSIKISMTITFHSKYTVSFQIHRIQHEFDEDQSRKCSKVQVL</sequence>
<evidence type="ECO:0000313" key="2">
    <source>
        <dbReference type="Proteomes" id="UP000230233"/>
    </source>
</evidence>
<dbReference type="EMBL" id="PDUG01000006">
    <property type="protein sequence ID" value="PIC17038.1"/>
    <property type="molecule type" value="Genomic_DNA"/>
</dbReference>
<name>A0A2G5SPV3_9PELO</name>
<organism evidence="1 2">
    <name type="scientific">Caenorhabditis nigoni</name>
    <dbReference type="NCBI Taxonomy" id="1611254"/>
    <lineage>
        <taxon>Eukaryota</taxon>
        <taxon>Metazoa</taxon>
        <taxon>Ecdysozoa</taxon>
        <taxon>Nematoda</taxon>
        <taxon>Chromadorea</taxon>
        <taxon>Rhabditida</taxon>
        <taxon>Rhabditina</taxon>
        <taxon>Rhabditomorpha</taxon>
        <taxon>Rhabditoidea</taxon>
        <taxon>Rhabditidae</taxon>
        <taxon>Peloderinae</taxon>
        <taxon>Caenorhabditis</taxon>
    </lineage>
</organism>
<comment type="caution">
    <text evidence="1">The sequence shown here is derived from an EMBL/GenBank/DDBJ whole genome shotgun (WGS) entry which is preliminary data.</text>
</comment>